<reference evidence="2" key="1">
    <citation type="submission" date="2025-08" db="UniProtKB">
        <authorList>
            <consortium name="Ensembl"/>
        </authorList>
    </citation>
    <scope>IDENTIFICATION</scope>
</reference>
<feature type="compositionally biased region" description="Low complexity" evidence="1">
    <location>
        <begin position="97"/>
        <end position="107"/>
    </location>
</feature>
<dbReference type="Ensembl" id="ENSGMOT00000075151.1">
    <property type="protein sequence ID" value="ENSGMOP00000034324.1"/>
    <property type="gene ID" value="ENSGMOG00000023155.1"/>
</dbReference>
<feature type="region of interest" description="Disordered" evidence="1">
    <location>
        <begin position="90"/>
        <end position="131"/>
    </location>
</feature>
<protein>
    <submittedName>
        <fullName evidence="2">Uncharacterized protein</fullName>
    </submittedName>
</protein>
<dbReference type="AlphaFoldDB" id="A0A8C5ANJ7"/>
<keyword evidence="3" id="KW-1185">Reference proteome</keyword>
<feature type="compositionally biased region" description="Basic residues" evidence="1">
    <location>
        <begin position="108"/>
        <end position="131"/>
    </location>
</feature>
<reference evidence="2" key="2">
    <citation type="submission" date="2025-09" db="UniProtKB">
        <authorList>
            <consortium name="Ensembl"/>
        </authorList>
    </citation>
    <scope>IDENTIFICATION</scope>
</reference>
<evidence type="ECO:0000256" key="1">
    <source>
        <dbReference type="SAM" id="MobiDB-lite"/>
    </source>
</evidence>
<dbReference type="Proteomes" id="UP000694546">
    <property type="component" value="Chromosome 12"/>
</dbReference>
<organism evidence="2 3">
    <name type="scientific">Gadus morhua</name>
    <name type="common">Atlantic cod</name>
    <dbReference type="NCBI Taxonomy" id="8049"/>
    <lineage>
        <taxon>Eukaryota</taxon>
        <taxon>Metazoa</taxon>
        <taxon>Chordata</taxon>
        <taxon>Craniata</taxon>
        <taxon>Vertebrata</taxon>
        <taxon>Euteleostomi</taxon>
        <taxon>Actinopterygii</taxon>
        <taxon>Neopterygii</taxon>
        <taxon>Teleostei</taxon>
        <taxon>Neoteleostei</taxon>
        <taxon>Acanthomorphata</taxon>
        <taxon>Zeiogadaria</taxon>
        <taxon>Gadariae</taxon>
        <taxon>Gadiformes</taxon>
        <taxon>Gadoidei</taxon>
        <taxon>Gadidae</taxon>
        <taxon>Gadus</taxon>
    </lineage>
</organism>
<accession>A0A8C5ANJ7</accession>
<proteinExistence type="predicted"/>
<evidence type="ECO:0000313" key="3">
    <source>
        <dbReference type="Proteomes" id="UP000694546"/>
    </source>
</evidence>
<sequence>SFSCTPLPLELELELPPLTVDSCFGCLASASFTKLSSRTFFLTRWEMSEVDFEDEAPSKGLVEIWRDEDNSVKSSSRLCRCTGQYSGAPTHRLPDWQRQTRTMTTTKTGHRSQLRIQRTSRPHPGRHLAKR</sequence>
<name>A0A8C5ANJ7_GADMO</name>
<evidence type="ECO:0000313" key="2">
    <source>
        <dbReference type="Ensembl" id="ENSGMOP00000034324.1"/>
    </source>
</evidence>